<feature type="binding site" evidence="10">
    <location>
        <position position="284"/>
    </location>
    <ligand>
        <name>ATP</name>
        <dbReference type="ChEBI" id="CHEBI:30616"/>
    </ligand>
</feature>
<dbReference type="InterPro" id="IPR006426">
    <property type="entry name" value="Asn_synth_AEB"/>
</dbReference>
<protein>
    <recommendedName>
        <fullName evidence="3">asparagine synthase (glutamine-hydrolyzing)</fullName>
        <ecNumber evidence="3">6.3.5.4</ecNumber>
    </recommendedName>
</protein>
<feature type="domain" description="Glutamine amidotransferase type-2" evidence="12">
    <location>
        <begin position="2"/>
        <end position="210"/>
    </location>
</feature>
<dbReference type="EC" id="6.3.5.4" evidence="3"/>
<feature type="binding site" evidence="10">
    <location>
        <position position="98"/>
    </location>
    <ligand>
        <name>L-glutamine</name>
        <dbReference type="ChEBI" id="CHEBI:58359"/>
    </ligand>
</feature>
<dbReference type="PANTHER" id="PTHR43284">
    <property type="entry name" value="ASPARAGINE SYNTHETASE (GLUTAMINE-HYDROLYZING)"/>
    <property type="match status" value="1"/>
</dbReference>
<dbReference type="SUPFAM" id="SSF52402">
    <property type="entry name" value="Adenine nucleotide alpha hydrolases-like"/>
    <property type="match status" value="1"/>
</dbReference>
<dbReference type="GO" id="GO:0005524">
    <property type="term" value="F:ATP binding"/>
    <property type="evidence" value="ECO:0007669"/>
    <property type="project" value="UniProtKB-KW"/>
</dbReference>
<feature type="binding site" evidence="10">
    <location>
        <begin position="359"/>
        <end position="360"/>
    </location>
    <ligand>
        <name>ATP</name>
        <dbReference type="ChEBI" id="CHEBI:30616"/>
    </ligand>
</feature>
<comment type="caution">
    <text evidence="13">The sequence shown here is derived from an EMBL/GenBank/DDBJ whole genome shotgun (WGS) entry which is preliminary data.</text>
</comment>
<evidence type="ECO:0000256" key="6">
    <source>
        <dbReference type="ARBA" id="ARBA00022888"/>
    </source>
</evidence>
<dbReference type="Proteomes" id="UP000245793">
    <property type="component" value="Unassembled WGS sequence"/>
</dbReference>
<dbReference type="GO" id="GO:0004066">
    <property type="term" value="F:asparagine synthase (glutamine-hydrolyzing) activity"/>
    <property type="evidence" value="ECO:0007669"/>
    <property type="project" value="UniProtKB-EC"/>
</dbReference>
<dbReference type="CDD" id="cd01991">
    <property type="entry name" value="Asn_synthase_B_C"/>
    <property type="match status" value="1"/>
</dbReference>
<keyword evidence="6 9" id="KW-0061">Asparagine biosynthesis</keyword>
<reference evidence="13 14" key="1">
    <citation type="submission" date="2018-04" db="EMBL/GenBank/DDBJ databases">
        <title>Genomic Encyclopedia of Type Strains, Phase IV (KMG-IV): sequencing the most valuable type-strain genomes for metagenomic binning, comparative biology and taxonomic classification.</title>
        <authorList>
            <person name="Goeker M."/>
        </authorList>
    </citation>
    <scope>NUCLEOTIDE SEQUENCE [LARGE SCALE GENOMIC DNA]</scope>
    <source>
        <strain evidence="13 14">DSM 20705</strain>
    </source>
</reference>
<dbReference type="NCBIfam" id="TIGR01536">
    <property type="entry name" value="asn_synth_AEB"/>
    <property type="match status" value="1"/>
</dbReference>
<comment type="similarity">
    <text evidence="2">Belongs to the asparagine synthetase family.</text>
</comment>
<dbReference type="InterPro" id="IPR029055">
    <property type="entry name" value="Ntn_hydrolases_N"/>
</dbReference>
<dbReference type="Gene3D" id="3.40.50.620">
    <property type="entry name" value="HUPs"/>
    <property type="match status" value="1"/>
</dbReference>
<name>A0A2U1E4H7_9FIRM</name>
<dbReference type="Pfam" id="PF13537">
    <property type="entry name" value="GATase_7"/>
    <property type="match status" value="1"/>
</dbReference>
<comment type="pathway">
    <text evidence="1">Amino-acid biosynthesis; L-asparagine biosynthesis; L-asparagine from L-aspartate (L-Gln route): step 1/1.</text>
</comment>
<keyword evidence="4 10" id="KW-0547">Nucleotide-binding</keyword>
<dbReference type="InterPro" id="IPR001962">
    <property type="entry name" value="Asn_synthase"/>
</dbReference>
<dbReference type="SUPFAM" id="SSF56235">
    <property type="entry name" value="N-terminal nucleophile aminohydrolases (Ntn hydrolases)"/>
    <property type="match status" value="1"/>
</dbReference>
<dbReference type="Pfam" id="PF00733">
    <property type="entry name" value="Asn_synthase"/>
    <property type="match status" value="1"/>
</dbReference>
<evidence type="ECO:0000256" key="11">
    <source>
        <dbReference type="PIRSR" id="PIRSR001589-3"/>
    </source>
</evidence>
<dbReference type="PIRSF" id="PIRSF001589">
    <property type="entry name" value="Asn_synthetase_glu-h"/>
    <property type="match status" value="1"/>
</dbReference>
<evidence type="ECO:0000256" key="8">
    <source>
        <dbReference type="ARBA" id="ARBA00048741"/>
    </source>
</evidence>
<evidence type="ECO:0000256" key="7">
    <source>
        <dbReference type="ARBA" id="ARBA00022962"/>
    </source>
</evidence>
<dbReference type="RefSeq" id="WP_116479874.1">
    <property type="nucleotide sequence ID" value="NZ_QEKV01000003.1"/>
</dbReference>
<keyword evidence="5 10" id="KW-0067">ATP-binding</keyword>
<evidence type="ECO:0000256" key="5">
    <source>
        <dbReference type="ARBA" id="ARBA00022840"/>
    </source>
</evidence>
<evidence type="ECO:0000313" key="13">
    <source>
        <dbReference type="EMBL" id="PVY94854.1"/>
    </source>
</evidence>
<evidence type="ECO:0000256" key="10">
    <source>
        <dbReference type="PIRSR" id="PIRSR001589-2"/>
    </source>
</evidence>
<accession>A0A2U1E4H7</accession>
<dbReference type="InterPro" id="IPR033738">
    <property type="entry name" value="AsnB_N"/>
</dbReference>
<dbReference type="CDD" id="cd00712">
    <property type="entry name" value="AsnB"/>
    <property type="match status" value="1"/>
</dbReference>
<evidence type="ECO:0000256" key="1">
    <source>
        <dbReference type="ARBA" id="ARBA00005187"/>
    </source>
</evidence>
<evidence type="ECO:0000256" key="2">
    <source>
        <dbReference type="ARBA" id="ARBA00005752"/>
    </source>
</evidence>
<keyword evidence="14" id="KW-1185">Reference proteome</keyword>
<gene>
    <name evidence="13" type="ORF">C7381_10392</name>
</gene>
<keyword evidence="7 9" id="KW-0315">Glutamine amidotransferase</keyword>
<comment type="catalytic activity">
    <reaction evidence="8">
        <text>L-aspartate + L-glutamine + ATP + H2O = L-asparagine + L-glutamate + AMP + diphosphate + H(+)</text>
        <dbReference type="Rhea" id="RHEA:12228"/>
        <dbReference type="ChEBI" id="CHEBI:15377"/>
        <dbReference type="ChEBI" id="CHEBI:15378"/>
        <dbReference type="ChEBI" id="CHEBI:29985"/>
        <dbReference type="ChEBI" id="CHEBI:29991"/>
        <dbReference type="ChEBI" id="CHEBI:30616"/>
        <dbReference type="ChEBI" id="CHEBI:33019"/>
        <dbReference type="ChEBI" id="CHEBI:58048"/>
        <dbReference type="ChEBI" id="CHEBI:58359"/>
        <dbReference type="ChEBI" id="CHEBI:456215"/>
        <dbReference type="EC" id="6.3.5.4"/>
    </reaction>
</comment>
<feature type="active site" description="For GATase activity" evidence="9">
    <location>
        <position position="2"/>
    </location>
</feature>
<feature type="site" description="Important for beta-aspartyl-AMP intermediate formation" evidence="11">
    <location>
        <position position="361"/>
    </location>
</feature>
<dbReference type="GO" id="GO:0005829">
    <property type="term" value="C:cytosol"/>
    <property type="evidence" value="ECO:0007669"/>
    <property type="project" value="TreeGrafter"/>
</dbReference>
<dbReference type="InterPro" id="IPR014729">
    <property type="entry name" value="Rossmann-like_a/b/a_fold"/>
</dbReference>
<keyword evidence="9" id="KW-0028">Amino-acid biosynthesis</keyword>
<evidence type="ECO:0000256" key="9">
    <source>
        <dbReference type="PIRSR" id="PIRSR001589-1"/>
    </source>
</evidence>
<proteinExistence type="inferred from homology"/>
<evidence type="ECO:0000256" key="3">
    <source>
        <dbReference type="ARBA" id="ARBA00012737"/>
    </source>
</evidence>
<dbReference type="GO" id="GO:0006529">
    <property type="term" value="P:asparagine biosynthetic process"/>
    <property type="evidence" value="ECO:0007669"/>
    <property type="project" value="UniProtKB-KW"/>
</dbReference>
<dbReference type="EMBL" id="QEKV01000003">
    <property type="protein sequence ID" value="PVY94854.1"/>
    <property type="molecule type" value="Genomic_DNA"/>
</dbReference>
<evidence type="ECO:0000259" key="12">
    <source>
        <dbReference type="PROSITE" id="PS51278"/>
    </source>
</evidence>
<dbReference type="InterPro" id="IPR051786">
    <property type="entry name" value="ASN_synthetase/amidase"/>
</dbReference>
<evidence type="ECO:0000313" key="14">
    <source>
        <dbReference type="Proteomes" id="UP000245793"/>
    </source>
</evidence>
<organism evidence="13 14">
    <name type="scientific">Ezakiella coagulans</name>
    <dbReference type="NCBI Taxonomy" id="46507"/>
    <lineage>
        <taxon>Bacteria</taxon>
        <taxon>Bacillati</taxon>
        <taxon>Bacillota</taxon>
        <taxon>Tissierellia</taxon>
        <taxon>Ezakiella</taxon>
    </lineage>
</organism>
<evidence type="ECO:0000256" key="4">
    <source>
        <dbReference type="ARBA" id="ARBA00022741"/>
    </source>
</evidence>
<dbReference type="PANTHER" id="PTHR43284:SF1">
    <property type="entry name" value="ASPARAGINE SYNTHETASE"/>
    <property type="match status" value="1"/>
</dbReference>
<sequence length="615" mass="70947">MCGFTGIISKKEYNDDSIRSMLDSIRHRGPDNLSFYENENLHLGFARLQIIDLDPRSNQPMIDEETGAVIVFNGEVYNYKELRQDLQGNGVKFKTTSDTEVILKGYLKYGKSILSKLRGMFAFAIFHKNKVFMARDHFGIKPLYYGFNDKGEFIFGSELKALISNKFFSPRLNNNSLFSYLELQHVCGEDTMIDGVKRLKNGYYLEISNIEESLYPITGEYFKFQMSNDKITNLDDAIYMIRKAVHNSVELHKNADVKVGTFLSGGIDSSYITALTKPEMSFSVGFSEEEGKFDESGLAKKLCEILGVKLNRLIIDKNEVFENLDDIIYHLDEPQANLSSIPLYFLSKLARENATVVLSGEGADEFFGGYELYREDSAIEKYLKLPKNLRKGLKGVSKILPSSGIKRRMEKGALEPKDLFVGEANISSPSEIRDILSNRYKNGTDARQFTSKFFKNVDELSGKQLVDLNSFMQYDILLKGDRMSMAHSLELRVPFLDLEVWSVARRLSSDLKVRGNITKYALREAAKEVLPEEWYKRPKKGFPVPFRDFLREDNFYNKFYEVLSSELCDDFFDRSVVLDMLKEHKDGVKRNHRRLYSYYVFLVWYDLYINRRGIC</sequence>
<dbReference type="Gene3D" id="3.60.20.10">
    <property type="entry name" value="Glutamine Phosphoribosylpyrophosphate, subunit 1, domain 1"/>
    <property type="match status" value="1"/>
</dbReference>
<dbReference type="PROSITE" id="PS51278">
    <property type="entry name" value="GATASE_TYPE_2"/>
    <property type="match status" value="1"/>
</dbReference>
<dbReference type="AlphaFoldDB" id="A0A2U1E4H7"/>
<dbReference type="InterPro" id="IPR017932">
    <property type="entry name" value="GATase_2_dom"/>
</dbReference>